<sequence length="116" mass="12575">MPPSIIISCILVSISLAGGQILFKLAALDIVKYKALGVASVFTPWLAAALMVYAFSTALWVWVLMHAPVSKAYPFVLLAVPLVPLASYWLFSEALNMKYAIGLGLIIFGLFLIQSD</sequence>
<name>A0ABY5RMJ9_9HYPH</name>
<organism evidence="2 3">
    <name type="scientific">Microvirga terrae</name>
    <dbReference type="NCBI Taxonomy" id="2740529"/>
    <lineage>
        <taxon>Bacteria</taxon>
        <taxon>Pseudomonadati</taxon>
        <taxon>Pseudomonadota</taxon>
        <taxon>Alphaproteobacteria</taxon>
        <taxon>Hyphomicrobiales</taxon>
        <taxon>Methylobacteriaceae</taxon>
        <taxon>Microvirga</taxon>
    </lineage>
</organism>
<accession>A0ABY5RMJ9</accession>
<protein>
    <recommendedName>
        <fullName evidence="4">EamA family transporter</fullName>
    </recommendedName>
</protein>
<proteinExistence type="predicted"/>
<evidence type="ECO:0000313" key="3">
    <source>
        <dbReference type="Proteomes" id="UP001017257"/>
    </source>
</evidence>
<reference evidence="2" key="1">
    <citation type="submission" date="2022-08" db="EMBL/GenBank/DDBJ databases">
        <title>Microvirga terrae sp. nov., isolated from soil.</title>
        <authorList>
            <person name="Kim K.H."/>
            <person name="Seo Y.L."/>
            <person name="Kim J.M."/>
            <person name="Lee J.K."/>
            <person name="Han D.M."/>
            <person name="Jeon C.O."/>
        </authorList>
    </citation>
    <scope>NUCLEOTIDE SEQUENCE</scope>
    <source>
        <strain evidence="2">R24</strain>
    </source>
</reference>
<evidence type="ECO:0000256" key="1">
    <source>
        <dbReference type="SAM" id="Phobius"/>
    </source>
</evidence>
<keyword evidence="1" id="KW-0812">Transmembrane</keyword>
<evidence type="ECO:0000313" key="2">
    <source>
        <dbReference type="EMBL" id="UVF18420.1"/>
    </source>
</evidence>
<dbReference type="Proteomes" id="UP001017257">
    <property type="component" value="Chromosome"/>
</dbReference>
<keyword evidence="3" id="KW-1185">Reference proteome</keyword>
<dbReference type="SUPFAM" id="SSF103481">
    <property type="entry name" value="Multidrug resistance efflux transporter EmrE"/>
    <property type="match status" value="1"/>
</dbReference>
<gene>
    <name evidence="2" type="ORF">HPT29_018200</name>
</gene>
<dbReference type="RefSeq" id="WP_173947160.1">
    <property type="nucleotide sequence ID" value="NZ_CP102845.1"/>
</dbReference>
<dbReference type="InterPro" id="IPR037185">
    <property type="entry name" value="EmrE-like"/>
</dbReference>
<evidence type="ECO:0008006" key="4">
    <source>
        <dbReference type="Google" id="ProtNLM"/>
    </source>
</evidence>
<dbReference type="Gene3D" id="1.10.3730.20">
    <property type="match status" value="1"/>
</dbReference>
<feature type="transmembrane region" description="Helical" evidence="1">
    <location>
        <begin position="43"/>
        <end position="65"/>
    </location>
</feature>
<feature type="transmembrane region" description="Helical" evidence="1">
    <location>
        <begin position="72"/>
        <end position="91"/>
    </location>
</feature>
<dbReference type="EMBL" id="CP102845">
    <property type="protein sequence ID" value="UVF18420.1"/>
    <property type="molecule type" value="Genomic_DNA"/>
</dbReference>
<keyword evidence="1" id="KW-1133">Transmembrane helix</keyword>
<keyword evidence="1" id="KW-0472">Membrane</keyword>
<feature type="transmembrane region" description="Helical" evidence="1">
    <location>
        <begin position="97"/>
        <end position="113"/>
    </location>
</feature>